<dbReference type="PRINTS" id="PR00380">
    <property type="entry name" value="KINESINHEAVY"/>
</dbReference>
<dbReference type="GO" id="GO:0005871">
    <property type="term" value="C:kinesin complex"/>
    <property type="evidence" value="ECO:0007669"/>
    <property type="project" value="TreeGrafter"/>
</dbReference>
<dbReference type="InterPro" id="IPR001752">
    <property type="entry name" value="Kinesin_motor_dom"/>
</dbReference>
<keyword evidence="6" id="KW-0963">Cytoplasm</keyword>
<dbReference type="GO" id="GO:0008017">
    <property type="term" value="F:microtubule binding"/>
    <property type="evidence" value="ECO:0007669"/>
    <property type="project" value="InterPro"/>
</dbReference>
<keyword evidence="3" id="KW-0547">Nucleotide-binding</keyword>
<dbReference type="Pfam" id="PF00225">
    <property type="entry name" value="Kinesin"/>
    <property type="match status" value="1"/>
</dbReference>
<dbReference type="InterPro" id="IPR027640">
    <property type="entry name" value="Kinesin-like_fam"/>
</dbReference>
<dbReference type="Proteomes" id="UP000466442">
    <property type="component" value="Linkage Group LG9"/>
</dbReference>
<dbReference type="GO" id="GO:0007018">
    <property type="term" value="P:microtubule-based movement"/>
    <property type="evidence" value="ECO:0007669"/>
    <property type="project" value="InterPro"/>
</dbReference>
<evidence type="ECO:0000256" key="6">
    <source>
        <dbReference type="ARBA" id="ARBA00023212"/>
    </source>
</evidence>
<keyword evidence="2" id="KW-0493">Microtubule</keyword>
<dbReference type="EMBL" id="WIXP02000009">
    <property type="protein sequence ID" value="KAF6204559.1"/>
    <property type="molecule type" value="Genomic_DNA"/>
</dbReference>
<sequence length="397" mass="45284">MQGTRDQPGIILRVVHVIYQNLQGLIDTELKLKPYKSCQASVVIEQEERALLAEKSAIFKSLHSLVTESHDTSLSGTTLEQVTMMMHLEDSLVIQNCLSADELCSVWISFFEVYNEQIFDLAAFNPTSLQNPLKLEYNEDDDTSQPKDLKVINASSREEAFDLYRYGKRSLRVSKTLLNHKSSRSQCFWLRIPTRKVSETDQYLGVNSFILCDLAGTKRLKHTDQMRKGTVKETLNINASILTLNKFAPLKADTQKVVRGSEHETVLPYRDSKLTMLFKKFLEGQGQLTMVANMSQESNMFYQTEQILKITSLAYKTRVDKKTNDNLPVRLPLVMPKRRFSTMIAQEPSSPSFLNVGPRLDPEAASDCLNPEILRLREEKALGRGEKERFGRTKTSF</sequence>
<dbReference type="SUPFAM" id="SSF52540">
    <property type="entry name" value="P-loop containing nucleoside triphosphate hydrolases"/>
    <property type="match status" value="1"/>
</dbReference>
<reference evidence="8" key="1">
    <citation type="journal article" date="2021" name="Mol. Ecol. Resour.">
        <title>Apolygus lucorum genome provides insights into omnivorousness and mesophyll feeding.</title>
        <authorList>
            <person name="Liu Y."/>
            <person name="Liu H."/>
            <person name="Wang H."/>
            <person name="Huang T."/>
            <person name="Liu B."/>
            <person name="Yang B."/>
            <person name="Yin L."/>
            <person name="Li B."/>
            <person name="Zhang Y."/>
            <person name="Zhang S."/>
            <person name="Jiang F."/>
            <person name="Zhang X."/>
            <person name="Ren Y."/>
            <person name="Wang B."/>
            <person name="Wang S."/>
            <person name="Lu Y."/>
            <person name="Wu K."/>
            <person name="Fan W."/>
            <person name="Wang G."/>
        </authorList>
    </citation>
    <scope>NUCLEOTIDE SEQUENCE</scope>
    <source>
        <strain evidence="8">12Hb</strain>
    </source>
</reference>
<evidence type="ECO:0000256" key="3">
    <source>
        <dbReference type="ARBA" id="ARBA00022741"/>
    </source>
</evidence>
<evidence type="ECO:0000256" key="4">
    <source>
        <dbReference type="ARBA" id="ARBA00022840"/>
    </source>
</evidence>
<dbReference type="GO" id="GO:0005634">
    <property type="term" value="C:nucleus"/>
    <property type="evidence" value="ECO:0007669"/>
    <property type="project" value="TreeGrafter"/>
</dbReference>
<dbReference type="InterPro" id="IPR036961">
    <property type="entry name" value="Kinesin_motor_dom_sf"/>
</dbReference>
<accession>A0A6A4JSR0</accession>
<keyword evidence="6" id="KW-0206">Cytoskeleton</keyword>
<dbReference type="GO" id="GO:0005524">
    <property type="term" value="F:ATP binding"/>
    <property type="evidence" value="ECO:0007669"/>
    <property type="project" value="UniProtKB-KW"/>
</dbReference>
<dbReference type="Gene3D" id="3.40.850.10">
    <property type="entry name" value="Kinesin motor domain"/>
    <property type="match status" value="1"/>
</dbReference>
<evidence type="ECO:0000256" key="1">
    <source>
        <dbReference type="ARBA" id="ARBA00004245"/>
    </source>
</evidence>
<evidence type="ECO:0000256" key="5">
    <source>
        <dbReference type="ARBA" id="ARBA00023175"/>
    </source>
</evidence>
<name>A0A6A4JSR0_APOLU</name>
<evidence type="ECO:0000256" key="7">
    <source>
        <dbReference type="PROSITE-ProRule" id="PRU00283"/>
    </source>
</evidence>
<proteinExistence type="inferred from homology"/>
<comment type="caution">
    <text evidence="8">The sequence shown here is derived from an EMBL/GenBank/DDBJ whole genome shotgun (WGS) entry which is preliminary data.</text>
</comment>
<evidence type="ECO:0000313" key="8">
    <source>
        <dbReference type="EMBL" id="KAF6204559.1"/>
    </source>
</evidence>
<dbReference type="PANTHER" id="PTHR24115:SF1008">
    <property type="entry name" value="KINESIN-LIKE PROTEIN SUBITO"/>
    <property type="match status" value="1"/>
</dbReference>
<dbReference type="GO" id="GO:0016887">
    <property type="term" value="F:ATP hydrolysis activity"/>
    <property type="evidence" value="ECO:0007669"/>
    <property type="project" value="TreeGrafter"/>
</dbReference>
<keyword evidence="9" id="KW-1185">Reference proteome</keyword>
<dbReference type="PANTHER" id="PTHR24115">
    <property type="entry name" value="KINESIN-RELATED"/>
    <property type="match status" value="1"/>
</dbReference>
<dbReference type="OrthoDB" id="123929at2759"/>
<protein>
    <submittedName>
        <fullName evidence="8">Uncharacterized protein</fullName>
    </submittedName>
</protein>
<gene>
    <name evidence="8" type="ORF">GE061_018719</name>
</gene>
<dbReference type="GO" id="GO:0003777">
    <property type="term" value="F:microtubule motor activity"/>
    <property type="evidence" value="ECO:0007669"/>
    <property type="project" value="InterPro"/>
</dbReference>
<comment type="subcellular location">
    <subcellularLocation>
        <location evidence="1">Cytoplasm</location>
        <location evidence="1">Cytoskeleton</location>
    </subcellularLocation>
</comment>
<comment type="caution">
    <text evidence="7">Lacks conserved residue(s) required for the propagation of feature annotation.</text>
</comment>
<comment type="similarity">
    <text evidence="7">Belongs to the TRAFAC class myosin-kinesin ATPase superfamily. Kinesin family.</text>
</comment>
<evidence type="ECO:0000256" key="2">
    <source>
        <dbReference type="ARBA" id="ARBA00022701"/>
    </source>
</evidence>
<dbReference type="GO" id="GO:0005874">
    <property type="term" value="C:microtubule"/>
    <property type="evidence" value="ECO:0007669"/>
    <property type="project" value="UniProtKB-KW"/>
</dbReference>
<organism evidence="8 9">
    <name type="scientific">Apolygus lucorum</name>
    <name type="common">Small green plant bug</name>
    <name type="synonym">Lygocoris lucorum</name>
    <dbReference type="NCBI Taxonomy" id="248454"/>
    <lineage>
        <taxon>Eukaryota</taxon>
        <taxon>Metazoa</taxon>
        <taxon>Ecdysozoa</taxon>
        <taxon>Arthropoda</taxon>
        <taxon>Hexapoda</taxon>
        <taxon>Insecta</taxon>
        <taxon>Pterygota</taxon>
        <taxon>Neoptera</taxon>
        <taxon>Paraneoptera</taxon>
        <taxon>Hemiptera</taxon>
        <taxon>Heteroptera</taxon>
        <taxon>Panheteroptera</taxon>
        <taxon>Cimicomorpha</taxon>
        <taxon>Miridae</taxon>
        <taxon>Mirini</taxon>
        <taxon>Apolygus</taxon>
    </lineage>
</organism>
<keyword evidence="5" id="KW-0505">Motor protein</keyword>
<dbReference type="SMART" id="SM00129">
    <property type="entry name" value="KISc"/>
    <property type="match status" value="1"/>
</dbReference>
<dbReference type="InterPro" id="IPR027417">
    <property type="entry name" value="P-loop_NTPase"/>
</dbReference>
<dbReference type="AlphaFoldDB" id="A0A6A4JSR0"/>
<keyword evidence="4" id="KW-0067">ATP-binding</keyword>
<dbReference type="PROSITE" id="PS50067">
    <property type="entry name" value="KINESIN_MOTOR_2"/>
    <property type="match status" value="1"/>
</dbReference>
<evidence type="ECO:0000313" key="9">
    <source>
        <dbReference type="Proteomes" id="UP000466442"/>
    </source>
</evidence>